<keyword evidence="2" id="KW-1185">Reference proteome</keyword>
<evidence type="ECO:0000313" key="2">
    <source>
        <dbReference type="Proteomes" id="UP001595840"/>
    </source>
</evidence>
<evidence type="ECO:0000313" key="1">
    <source>
        <dbReference type="EMBL" id="MFC4362897.1"/>
    </source>
</evidence>
<reference evidence="2" key="1">
    <citation type="journal article" date="2019" name="Int. J. Syst. Evol. Microbiol.">
        <title>The Global Catalogue of Microorganisms (GCM) 10K type strain sequencing project: providing services to taxonomists for standard genome sequencing and annotation.</title>
        <authorList>
            <consortium name="The Broad Institute Genomics Platform"/>
            <consortium name="The Broad Institute Genome Sequencing Center for Infectious Disease"/>
            <person name="Wu L."/>
            <person name="Ma J."/>
        </authorList>
    </citation>
    <scope>NUCLEOTIDE SEQUENCE [LARGE SCALE GENOMIC DNA]</scope>
    <source>
        <strain evidence="2">CECT 8570</strain>
    </source>
</reference>
<gene>
    <name evidence="1" type="ORF">ACFOX3_11340</name>
</gene>
<dbReference type="Gene3D" id="3.10.129.10">
    <property type="entry name" value="Hotdog Thioesterase"/>
    <property type="match status" value="1"/>
</dbReference>
<comment type="caution">
    <text evidence="1">The sequence shown here is derived from an EMBL/GenBank/DDBJ whole genome shotgun (WGS) entry which is preliminary data.</text>
</comment>
<sequence length="149" mass="17371">MKPDVLRRLLNWYGPYLGAGVKVTYMAKDWRECHVELKLRWYNKNYMGSHFGGSLYSMVDPQYMLMLIKLLGPDYIVWDKAAHIEYVKPGRSRVRAKMLVSDEALAEIRRQTDSGDKYLPQFSIDVIDEQGVLVAKVLKTLYVRRKPAK</sequence>
<dbReference type="InterPro" id="IPR027961">
    <property type="entry name" value="DUF4442"/>
</dbReference>
<dbReference type="RefSeq" id="WP_290264847.1">
    <property type="nucleotide sequence ID" value="NZ_JAUFQG010000006.1"/>
</dbReference>
<dbReference type="InterPro" id="IPR029069">
    <property type="entry name" value="HotDog_dom_sf"/>
</dbReference>
<proteinExistence type="predicted"/>
<name>A0ABV8V6X4_9GAMM</name>
<protein>
    <submittedName>
        <fullName evidence="1">DUF4442 domain-containing protein</fullName>
    </submittedName>
</protein>
<dbReference type="Proteomes" id="UP001595840">
    <property type="component" value="Unassembled WGS sequence"/>
</dbReference>
<accession>A0ABV8V6X4</accession>
<dbReference type="Pfam" id="PF14539">
    <property type="entry name" value="DUF4442"/>
    <property type="match status" value="1"/>
</dbReference>
<organism evidence="1 2">
    <name type="scientific">Simiduia curdlanivorans</name>
    <dbReference type="NCBI Taxonomy" id="1492769"/>
    <lineage>
        <taxon>Bacteria</taxon>
        <taxon>Pseudomonadati</taxon>
        <taxon>Pseudomonadota</taxon>
        <taxon>Gammaproteobacteria</taxon>
        <taxon>Cellvibrionales</taxon>
        <taxon>Cellvibrionaceae</taxon>
        <taxon>Simiduia</taxon>
    </lineage>
</organism>
<dbReference type="SUPFAM" id="SSF54637">
    <property type="entry name" value="Thioesterase/thiol ester dehydrase-isomerase"/>
    <property type="match status" value="1"/>
</dbReference>
<dbReference type="EMBL" id="JBHSCX010000013">
    <property type="protein sequence ID" value="MFC4362897.1"/>
    <property type="molecule type" value="Genomic_DNA"/>
</dbReference>